<keyword evidence="4 6" id="KW-0694">RNA-binding</keyword>
<protein>
    <recommendedName>
        <fullName evidence="6">Exosome complex protein</fullName>
    </recommendedName>
</protein>
<dbReference type="InterPro" id="IPR007146">
    <property type="entry name" value="Sas10/Utp3/C1D"/>
</dbReference>
<keyword evidence="7" id="KW-0175">Coiled coil</keyword>
<dbReference type="PANTHER" id="PTHR15341">
    <property type="entry name" value="SUN-COR STEROID HORMONE RECEPTOR CO-REPRESSOR"/>
    <property type="match status" value="1"/>
</dbReference>
<evidence type="ECO:0000256" key="6">
    <source>
        <dbReference type="RuleBase" id="RU368003"/>
    </source>
</evidence>
<evidence type="ECO:0000256" key="5">
    <source>
        <dbReference type="ARBA" id="ARBA00023242"/>
    </source>
</evidence>
<evidence type="ECO:0000313" key="9">
    <source>
        <dbReference type="EMBL" id="CAH2354423.1"/>
    </source>
</evidence>
<keyword evidence="3 6" id="KW-0698">rRNA processing</keyword>
<dbReference type="GO" id="GO:0000460">
    <property type="term" value="P:maturation of 5.8S rRNA"/>
    <property type="evidence" value="ECO:0007669"/>
    <property type="project" value="TreeGrafter"/>
</dbReference>
<dbReference type="EMBL" id="CAKXYY010000016">
    <property type="protein sequence ID" value="CAH2354423.1"/>
    <property type="molecule type" value="Genomic_DNA"/>
</dbReference>
<evidence type="ECO:0000256" key="4">
    <source>
        <dbReference type="ARBA" id="ARBA00022884"/>
    </source>
</evidence>
<feature type="compositionally biased region" description="Low complexity" evidence="8">
    <location>
        <begin position="180"/>
        <end position="190"/>
    </location>
</feature>
<dbReference type="GO" id="GO:0000178">
    <property type="term" value="C:exosome (RNase complex)"/>
    <property type="evidence" value="ECO:0007669"/>
    <property type="project" value="TreeGrafter"/>
</dbReference>
<evidence type="ECO:0000256" key="2">
    <source>
        <dbReference type="ARBA" id="ARBA00009154"/>
    </source>
</evidence>
<dbReference type="OrthoDB" id="1421013at2759"/>
<evidence type="ECO:0000256" key="1">
    <source>
        <dbReference type="ARBA" id="ARBA00004123"/>
    </source>
</evidence>
<accession>A0A9P0W0C9</accession>
<organism evidence="9 10">
    <name type="scientific">[Candida] railenensis</name>
    <dbReference type="NCBI Taxonomy" id="45579"/>
    <lineage>
        <taxon>Eukaryota</taxon>
        <taxon>Fungi</taxon>
        <taxon>Dikarya</taxon>
        <taxon>Ascomycota</taxon>
        <taxon>Saccharomycotina</taxon>
        <taxon>Pichiomycetes</taxon>
        <taxon>Debaryomycetaceae</taxon>
        <taxon>Kurtzmaniella</taxon>
    </lineage>
</organism>
<comment type="caution">
    <text evidence="9">The sequence shown here is derived from an EMBL/GenBank/DDBJ whole genome shotgun (WGS) entry which is preliminary data.</text>
</comment>
<keyword evidence="5 6" id="KW-0539">Nucleus</keyword>
<dbReference type="GO" id="GO:0003723">
    <property type="term" value="F:RNA binding"/>
    <property type="evidence" value="ECO:0007669"/>
    <property type="project" value="UniProtKB-UniRule"/>
</dbReference>
<feature type="compositionally biased region" description="Basic residues" evidence="8">
    <location>
        <begin position="168"/>
        <end position="179"/>
    </location>
</feature>
<evidence type="ECO:0000313" key="10">
    <source>
        <dbReference type="Proteomes" id="UP000837801"/>
    </source>
</evidence>
<keyword evidence="10" id="KW-1185">Reference proteome</keyword>
<dbReference type="InterPro" id="IPR011082">
    <property type="entry name" value="Exosome-assoc_fac/DNA_repair"/>
</dbReference>
<dbReference type="Pfam" id="PF04000">
    <property type="entry name" value="Sas10_Utp3"/>
    <property type="match status" value="1"/>
</dbReference>
<evidence type="ECO:0000256" key="7">
    <source>
        <dbReference type="SAM" id="Coils"/>
    </source>
</evidence>
<name>A0A9P0W0C9_9ASCO</name>
<comment type="function">
    <text evidence="6">Required for exosome-dependent processing of pre-rRNA and small nucleolar RNA (snRNA) precursors. Involved in processing of 35S pre-rRNA at the A0, A1 and A2 sites.</text>
</comment>
<comment type="similarity">
    <text evidence="2 6">Belongs to the C1D family.</text>
</comment>
<dbReference type="Proteomes" id="UP000837801">
    <property type="component" value="Unassembled WGS sequence"/>
</dbReference>
<dbReference type="PANTHER" id="PTHR15341:SF3">
    <property type="entry name" value="NUCLEAR NUCLEIC ACID-BINDING PROTEIN C1D"/>
    <property type="match status" value="1"/>
</dbReference>
<feature type="compositionally biased region" description="Basic residues" evidence="8">
    <location>
        <begin position="191"/>
        <end position="200"/>
    </location>
</feature>
<proteinExistence type="inferred from homology"/>
<gene>
    <name evidence="9" type="ORF">CLIB1423_16S02344</name>
</gene>
<comment type="subcellular location">
    <subcellularLocation>
        <location evidence="1 6">Nucleus</location>
    </subcellularLocation>
</comment>
<dbReference type="GO" id="GO:0003677">
    <property type="term" value="F:DNA binding"/>
    <property type="evidence" value="ECO:0007669"/>
    <property type="project" value="TreeGrafter"/>
</dbReference>
<evidence type="ECO:0000256" key="3">
    <source>
        <dbReference type="ARBA" id="ARBA00022552"/>
    </source>
</evidence>
<feature type="region of interest" description="Disordered" evidence="8">
    <location>
        <begin position="140"/>
        <end position="200"/>
    </location>
</feature>
<feature type="coiled-coil region" evidence="7">
    <location>
        <begin position="77"/>
        <end position="104"/>
    </location>
</feature>
<dbReference type="GO" id="GO:0005730">
    <property type="term" value="C:nucleolus"/>
    <property type="evidence" value="ECO:0007669"/>
    <property type="project" value="TreeGrafter"/>
</dbReference>
<reference evidence="9" key="1">
    <citation type="submission" date="2022-03" db="EMBL/GenBank/DDBJ databases">
        <authorList>
            <person name="Legras J.-L."/>
            <person name="Devillers H."/>
            <person name="Grondin C."/>
        </authorList>
    </citation>
    <scope>NUCLEOTIDE SEQUENCE</scope>
    <source>
        <strain evidence="9">CLIB 1423</strain>
    </source>
</reference>
<dbReference type="GO" id="GO:0010468">
    <property type="term" value="P:regulation of gene expression"/>
    <property type="evidence" value="ECO:0007669"/>
    <property type="project" value="TreeGrafter"/>
</dbReference>
<sequence length="200" mass="21903">MENIENVKQFIEALDASTNKLSSKLKPILTKSLDEQVASIEDPVAKIKFYNNYLYVLVSVLFAYIKSVGIDTTSHPIVKELGRVKSYMNRLKELENKLKSKSNSSSEDALAARSFLQNTLGGKVNGGGAAATQSLTTPAISSGNFGKHTKFTQDDVEEKSEESEVKNIKKKKYPSKGKITKPATKGTAKSKASKVKKINK</sequence>
<dbReference type="AlphaFoldDB" id="A0A9P0W0C9"/>
<evidence type="ECO:0000256" key="8">
    <source>
        <dbReference type="SAM" id="MobiDB-lite"/>
    </source>
</evidence>